<dbReference type="InParanoid" id="B9SEB6"/>
<accession>B9SEB6</accession>
<keyword evidence="2" id="KW-1185">Reference proteome</keyword>
<dbReference type="AlphaFoldDB" id="B9SEB6"/>
<dbReference type="Proteomes" id="UP000008311">
    <property type="component" value="Unassembled WGS sequence"/>
</dbReference>
<proteinExistence type="predicted"/>
<organism evidence="1 2">
    <name type="scientific">Ricinus communis</name>
    <name type="common">Castor bean</name>
    <dbReference type="NCBI Taxonomy" id="3988"/>
    <lineage>
        <taxon>Eukaryota</taxon>
        <taxon>Viridiplantae</taxon>
        <taxon>Streptophyta</taxon>
        <taxon>Embryophyta</taxon>
        <taxon>Tracheophyta</taxon>
        <taxon>Spermatophyta</taxon>
        <taxon>Magnoliopsida</taxon>
        <taxon>eudicotyledons</taxon>
        <taxon>Gunneridae</taxon>
        <taxon>Pentapetalae</taxon>
        <taxon>rosids</taxon>
        <taxon>fabids</taxon>
        <taxon>Malpighiales</taxon>
        <taxon>Euphorbiaceae</taxon>
        <taxon>Acalyphoideae</taxon>
        <taxon>Acalypheae</taxon>
        <taxon>Ricinus</taxon>
    </lineage>
</organism>
<name>B9SEB6_RICCO</name>
<sequence length="98" mass="11627">MKCFPCYGFEGLLAWDWRSHELFDNNFEAPWDSIMVMKRKAWQIYKACHLNNKFTGHKVGRVDLVVWFANHHGDWMGGFMARINNLMTAEPWGLVWYG</sequence>
<evidence type="ECO:0000313" key="1">
    <source>
        <dbReference type="EMBL" id="EEF38075.1"/>
    </source>
</evidence>
<gene>
    <name evidence="1" type="ORF">RCOM_0961850</name>
</gene>
<reference evidence="2" key="1">
    <citation type="journal article" date="2010" name="Nat. Biotechnol.">
        <title>Draft genome sequence of the oilseed species Ricinus communis.</title>
        <authorList>
            <person name="Chan A.P."/>
            <person name="Crabtree J."/>
            <person name="Zhao Q."/>
            <person name="Lorenzi H."/>
            <person name="Orvis J."/>
            <person name="Puiu D."/>
            <person name="Melake-Berhan A."/>
            <person name="Jones K.M."/>
            <person name="Redman J."/>
            <person name="Chen G."/>
            <person name="Cahoon E.B."/>
            <person name="Gedil M."/>
            <person name="Stanke M."/>
            <person name="Haas B.J."/>
            <person name="Wortman J.R."/>
            <person name="Fraser-Liggett C.M."/>
            <person name="Ravel J."/>
            <person name="Rabinowicz P.D."/>
        </authorList>
    </citation>
    <scope>NUCLEOTIDE SEQUENCE [LARGE SCALE GENOMIC DNA]</scope>
    <source>
        <strain evidence="2">cv. Hale</strain>
    </source>
</reference>
<dbReference type="EMBL" id="EQ973935">
    <property type="protein sequence ID" value="EEF38075.1"/>
    <property type="molecule type" value="Genomic_DNA"/>
</dbReference>
<evidence type="ECO:0000313" key="2">
    <source>
        <dbReference type="Proteomes" id="UP000008311"/>
    </source>
</evidence>
<protein>
    <submittedName>
        <fullName evidence="1">Uncharacterized protein</fullName>
    </submittedName>
</protein>